<accession>A0A061H8L0</accession>
<evidence type="ECO:0008006" key="8">
    <source>
        <dbReference type="Google" id="ProtNLM"/>
    </source>
</evidence>
<gene>
    <name evidence="6" type="ORF">PFL1_05556</name>
</gene>
<dbReference type="GeneID" id="19319646"/>
<dbReference type="PANTHER" id="PTHR13375:SF3">
    <property type="entry name" value="THO COMPLEX SUBUNIT 5 HOMOLOG"/>
    <property type="match status" value="1"/>
</dbReference>
<evidence type="ECO:0000256" key="4">
    <source>
        <dbReference type="SAM" id="Coils"/>
    </source>
</evidence>
<evidence type="ECO:0000313" key="7">
    <source>
        <dbReference type="Proteomes" id="UP000053664"/>
    </source>
</evidence>
<dbReference type="GO" id="GO:0003729">
    <property type="term" value="F:mRNA binding"/>
    <property type="evidence" value="ECO:0007669"/>
    <property type="project" value="TreeGrafter"/>
</dbReference>
<name>A0A061H8L0_9BASI</name>
<evidence type="ECO:0000256" key="1">
    <source>
        <dbReference type="ARBA" id="ARBA00004123"/>
    </source>
</evidence>
<keyword evidence="3" id="KW-0539">Nucleus</keyword>
<sequence>MTEAADEQTLDATLSALLALSSLSAPPSATDRLSILETATPLLAQLKSTNRSIYTTLNERKAKVNDARSKVDVERLKLQNYEYEKTMLKIEVWACRMFQSIYQDVDLHSEEEFLQIAPEDLKTDEIRNDPHLFMLSRLKFELTERKRLEAEKQSLQSQKSAVIRESKEKKIKLEEAEKELKELLAAAKAVGSKFDNTTTQQQQEQPSSADAPAAEASASNPAAASSA</sequence>
<evidence type="ECO:0000313" key="6">
    <source>
        <dbReference type="EMBL" id="EPQ26921.1"/>
    </source>
</evidence>
<dbReference type="AlphaFoldDB" id="A0A061H8L0"/>
<dbReference type="eggNOG" id="KOG2216">
    <property type="taxonomic scope" value="Eukaryota"/>
</dbReference>
<dbReference type="PANTHER" id="PTHR13375">
    <property type="entry name" value="FMS INTERACTING PROTEIN"/>
    <property type="match status" value="1"/>
</dbReference>
<dbReference type="OrthoDB" id="20582at2759"/>
<protein>
    <recommendedName>
        <fullName evidence="8">Fms interacting protein</fullName>
    </recommendedName>
</protein>
<organism evidence="6 7">
    <name type="scientific">Pseudozyma flocculosa PF-1</name>
    <dbReference type="NCBI Taxonomy" id="1277687"/>
    <lineage>
        <taxon>Eukaryota</taxon>
        <taxon>Fungi</taxon>
        <taxon>Dikarya</taxon>
        <taxon>Basidiomycota</taxon>
        <taxon>Ustilaginomycotina</taxon>
        <taxon>Ustilaginomycetes</taxon>
        <taxon>Ustilaginales</taxon>
        <taxon>Ustilaginaceae</taxon>
        <taxon>Pseudozyma</taxon>
    </lineage>
</organism>
<dbReference type="Pfam" id="PF09766">
    <property type="entry name" value="FmiP_Thoc5"/>
    <property type="match status" value="1"/>
</dbReference>
<dbReference type="GO" id="GO:0006406">
    <property type="term" value="P:mRNA export from nucleus"/>
    <property type="evidence" value="ECO:0007669"/>
    <property type="project" value="TreeGrafter"/>
</dbReference>
<dbReference type="InterPro" id="IPR019163">
    <property type="entry name" value="THO_Thoc5"/>
</dbReference>
<comment type="similarity">
    <text evidence="2">Belongs to the THOC5 family.</text>
</comment>
<feature type="coiled-coil region" evidence="4">
    <location>
        <begin position="138"/>
        <end position="193"/>
    </location>
</feature>
<proteinExistence type="inferred from homology"/>
<keyword evidence="4" id="KW-0175">Coiled coil</keyword>
<dbReference type="Proteomes" id="UP000053664">
    <property type="component" value="Unassembled WGS sequence"/>
</dbReference>
<dbReference type="RefSeq" id="XP_007881283.1">
    <property type="nucleotide sequence ID" value="XM_007883092.1"/>
</dbReference>
<reference evidence="6 7" key="1">
    <citation type="journal article" date="2013" name="Plant Cell">
        <title>The transition from a phytopathogenic smut ancestor to an anamorphic biocontrol agent deciphered by comparative whole-genome analysis.</title>
        <authorList>
            <person name="Lefebvre F."/>
            <person name="Joly D.L."/>
            <person name="Labbe C."/>
            <person name="Teichmann B."/>
            <person name="Linning R."/>
            <person name="Belzile F."/>
            <person name="Bakkeren G."/>
            <person name="Belanger R.R."/>
        </authorList>
    </citation>
    <scope>NUCLEOTIDE SEQUENCE [LARGE SCALE GENOMIC DNA]</scope>
    <source>
        <strain evidence="6 7">PF-1</strain>
    </source>
</reference>
<feature type="region of interest" description="Disordered" evidence="5">
    <location>
        <begin position="194"/>
        <end position="227"/>
    </location>
</feature>
<dbReference type="GO" id="GO:0000445">
    <property type="term" value="C:THO complex part of transcription export complex"/>
    <property type="evidence" value="ECO:0007669"/>
    <property type="project" value="TreeGrafter"/>
</dbReference>
<dbReference type="HOGENOM" id="CLU_082754_1_0_1"/>
<dbReference type="EMBL" id="KE361642">
    <property type="protein sequence ID" value="EPQ26921.1"/>
    <property type="molecule type" value="Genomic_DNA"/>
</dbReference>
<evidence type="ECO:0000256" key="2">
    <source>
        <dbReference type="ARBA" id="ARBA00008044"/>
    </source>
</evidence>
<evidence type="ECO:0000256" key="3">
    <source>
        <dbReference type="ARBA" id="ARBA00023242"/>
    </source>
</evidence>
<evidence type="ECO:0000256" key="5">
    <source>
        <dbReference type="SAM" id="MobiDB-lite"/>
    </source>
</evidence>
<dbReference type="KEGG" id="pfp:PFL1_05556"/>
<comment type="subcellular location">
    <subcellularLocation>
        <location evidence="1">Nucleus</location>
    </subcellularLocation>
</comment>